<gene>
    <name evidence="2" type="ORF">EQU24_03555</name>
</gene>
<accession>A0A4P9UPF0</accession>
<protein>
    <recommendedName>
        <fullName evidence="4">Lipoprotein</fullName>
    </recommendedName>
</protein>
<evidence type="ECO:0000256" key="1">
    <source>
        <dbReference type="SAM" id="SignalP"/>
    </source>
</evidence>
<dbReference type="EMBL" id="CP035467">
    <property type="protein sequence ID" value="QCW81426.1"/>
    <property type="molecule type" value="Genomic_DNA"/>
</dbReference>
<keyword evidence="1" id="KW-0732">Signal</keyword>
<evidence type="ECO:0008006" key="4">
    <source>
        <dbReference type="Google" id="ProtNLM"/>
    </source>
</evidence>
<evidence type="ECO:0000313" key="2">
    <source>
        <dbReference type="EMBL" id="QCW81426.1"/>
    </source>
</evidence>
<dbReference type="Proteomes" id="UP000305881">
    <property type="component" value="Chromosome"/>
</dbReference>
<dbReference type="RefSeq" id="WP_017840817.1">
    <property type="nucleotide sequence ID" value="NZ_CP035467.1"/>
</dbReference>
<evidence type="ECO:0000313" key="3">
    <source>
        <dbReference type="Proteomes" id="UP000305881"/>
    </source>
</evidence>
<name>A0A4P9UPF0_METBY</name>
<dbReference type="KEGG" id="mbur:EQU24_03555"/>
<dbReference type="OrthoDB" id="5568847at2"/>
<reference evidence="3" key="1">
    <citation type="journal article" date="2019" name="J. Bacteriol.">
        <title>A Mutagenic Screen Identifies a TonB-Dependent Receptor Required for the Lanthanide Metal Switch in the Type I Methanotroph 'Methylotuvimicrobium buryatense' 5GB1C.</title>
        <authorList>
            <person name="Groom J.D."/>
            <person name="Ford S.M."/>
            <person name="Pesesky M.W."/>
            <person name="Lidstrom M.E."/>
        </authorList>
    </citation>
    <scope>NUCLEOTIDE SEQUENCE [LARGE SCALE GENOMIC DNA]</scope>
    <source>
        <strain evidence="3">5GB1C</strain>
    </source>
</reference>
<keyword evidence="3" id="KW-1185">Reference proteome</keyword>
<sequence length="112" mass="12364">MSKNKSVIMAVWAVALSACGGGGEDSGMSQVKSAFLDSCIQKEGRARPVEQARSYCNCVADSVFGNRDIFDETKRLMFTMSDKDSQLYKQDDASMVRGALMACYTSNFYKKK</sequence>
<organism evidence="2 3">
    <name type="scientific">Methylotuvimicrobium buryatense</name>
    <name type="common">Methylomicrobium buryatense</name>
    <dbReference type="NCBI Taxonomy" id="95641"/>
    <lineage>
        <taxon>Bacteria</taxon>
        <taxon>Pseudomonadati</taxon>
        <taxon>Pseudomonadota</taxon>
        <taxon>Gammaproteobacteria</taxon>
        <taxon>Methylococcales</taxon>
        <taxon>Methylococcaceae</taxon>
        <taxon>Methylotuvimicrobium</taxon>
    </lineage>
</organism>
<feature type="chain" id="PRO_5020598700" description="Lipoprotein" evidence="1">
    <location>
        <begin position="21"/>
        <end position="112"/>
    </location>
</feature>
<dbReference type="PROSITE" id="PS51257">
    <property type="entry name" value="PROKAR_LIPOPROTEIN"/>
    <property type="match status" value="1"/>
</dbReference>
<proteinExistence type="predicted"/>
<feature type="signal peptide" evidence="1">
    <location>
        <begin position="1"/>
        <end position="20"/>
    </location>
</feature>
<dbReference type="AlphaFoldDB" id="A0A4P9UPF0"/>